<accession>A0ABN9UNC3</accession>
<evidence type="ECO:0008006" key="3">
    <source>
        <dbReference type="Google" id="ProtNLM"/>
    </source>
</evidence>
<organism evidence="1 2">
    <name type="scientific">Prorocentrum cordatum</name>
    <dbReference type="NCBI Taxonomy" id="2364126"/>
    <lineage>
        <taxon>Eukaryota</taxon>
        <taxon>Sar</taxon>
        <taxon>Alveolata</taxon>
        <taxon>Dinophyceae</taxon>
        <taxon>Prorocentrales</taxon>
        <taxon>Prorocentraceae</taxon>
        <taxon>Prorocentrum</taxon>
    </lineage>
</organism>
<evidence type="ECO:0000313" key="2">
    <source>
        <dbReference type="Proteomes" id="UP001189429"/>
    </source>
</evidence>
<gene>
    <name evidence="1" type="ORF">PCOR1329_LOCUS50104</name>
</gene>
<dbReference type="EMBL" id="CAUYUJ010016060">
    <property type="protein sequence ID" value="CAK0861432.1"/>
    <property type="molecule type" value="Genomic_DNA"/>
</dbReference>
<name>A0ABN9UNC3_9DINO</name>
<reference evidence="1" key="1">
    <citation type="submission" date="2023-10" db="EMBL/GenBank/DDBJ databases">
        <authorList>
            <person name="Chen Y."/>
            <person name="Shah S."/>
            <person name="Dougan E. K."/>
            <person name="Thang M."/>
            <person name="Chan C."/>
        </authorList>
    </citation>
    <scope>NUCLEOTIDE SEQUENCE [LARGE SCALE GENOMIC DNA]</scope>
</reference>
<proteinExistence type="predicted"/>
<sequence>MQVYASMILGRFAGRFGRAVALADSFVGVAPPNMQAGLIESYNMCQTPMVRESATFSAMCASGDLTIQEMFYDTMKAWPNVTFANINSKTDLIQILFYDLWTDFEAPHYANIEGIRYFVRVNDYLDRYNESPNYISYLLNGGHHVFLEDNVLYTADPQGEMGRGLVAKPLLVDWISGLVGEATYASASSVCNGIRYDRTFWSKYLAGVLYCAAEQTPKFASLS</sequence>
<comment type="caution">
    <text evidence="1">The sequence shown here is derived from an EMBL/GenBank/DDBJ whole genome shotgun (WGS) entry which is preliminary data.</text>
</comment>
<protein>
    <recommendedName>
        <fullName evidence="3">Phospholipase B-like</fullName>
    </recommendedName>
</protein>
<keyword evidence="2" id="KW-1185">Reference proteome</keyword>
<dbReference type="Proteomes" id="UP001189429">
    <property type="component" value="Unassembled WGS sequence"/>
</dbReference>
<evidence type="ECO:0000313" key="1">
    <source>
        <dbReference type="EMBL" id="CAK0861432.1"/>
    </source>
</evidence>